<dbReference type="Proteomes" id="UP000596660">
    <property type="component" value="Unplaced"/>
</dbReference>
<dbReference type="Gramene" id="AUR62034482-RA">
    <property type="protein sequence ID" value="AUR62034482-RA:cds"/>
    <property type="gene ID" value="AUR62034482"/>
</dbReference>
<dbReference type="GO" id="GO:0009686">
    <property type="term" value="P:gibberellin biosynthetic process"/>
    <property type="evidence" value="ECO:0007669"/>
    <property type="project" value="TreeGrafter"/>
</dbReference>
<dbReference type="AlphaFoldDB" id="A0A803MSD1"/>
<reference evidence="4" key="1">
    <citation type="journal article" date="2017" name="Nature">
        <title>The genome of Chenopodium quinoa.</title>
        <authorList>
            <person name="Jarvis D.E."/>
            <person name="Ho Y.S."/>
            <person name="Lightfoot D.J."/>
            <person name="Schmoeckel S.M."/>
            <person name="Li B."/>
            <person name="Borm T.J.A."/>
            <person name="Ohyanagi H."/>
            <person name="Mineta K."/>
            <person name="Michell C.T."/>
            <person name="Saber N."/>
            <person name="Kharbatia N.M."/>
            <person name="Rupper R.R."/>
            <person name="Sharp A.R."/>
            <person name="Dally N."/>
            <person name="Boughton B.A."/>
            <person name="Woo Y.H."/>
            <person name="Gao G."/>
            <person name="Schijlen E.G.W.M."/>
            <person name="Guo X."/>
            <person name="Momin A.A."/>
            <person name="Negrao S."/>
            <person name="Al-Babili S."/>
            <person name="Gehring C."/>
            <person name="Roessner U."/>
            <person name="Jung C."/>
            <person name="Murphy K."/>
            <person name="Arold S.T."/>
            <person name="Gojobori T."/>
            <person name="van der Linden C.G."/>
            <person name="van Loo E.N."/>
            <person name="Jellen E.N."/>
            <person name="Maughan P.J."/>
            <person name="Tester M."/>
        </authorList>
    </citation>
    <scope>NUCLEOTIDE SEQUENCE [LARGE SCALE GENOMIC DNA]</scope>
    <source>
        <strain evidence="4">cv. PI 614886</strain>
    </source>
</reference>
<comment type="cofactor">
    <cofactor evidence="1">
        <name>Mg(2+)</name>
        <dbReference type="ChEBI" id="CHEBI:18420"/>
    </cofactor>
</comment>
<keyword evidence="3" id="KW-0456">Lyase</keyword>
<proteinExistence type="predicted"/>
<keyword evidence="2" id="KW-0460">Magnesium</keyword>
<dbReference type="GO" id="GO:0000287">
    <property type="term" value="F:magnesium ion binding"/>
    <property type="evidence" value="ECO:0007669"/>
    <property type="project" value="TreeGrafter"/>
</dbReference>
<name>A0A803MSD1_CHEQI</name>
<dbReference type="InterPro" id="IPR050148">
    <property type="entry name" value="Terpene_synthase-like"/>
</dbReference>
<keyword evidence="5" id="KW-1185">Reference proteome</keyword>
<accession>A0A803MSD1</accession>
<evidence type="ECO:0000313" key="4">
    <source>
        <dbReference type="EnsemblPlants" id="AUR62034482-RA:cds"/>
    </source>
</evidence>
<dbReference type="PANTHER" id="PTHR31739:SF3">
    <property type="entry name" value="ENT-KAUR-16-ENE SYNTHASE, CHLOROPLASTIC"/>
    <property type="match status" value="1"/>
</dbReference>
<evidence type="ECO:0000313" key="5">
    <source>
        <dbReference type="Proteomes" id="UP000596660"/>
    </source>
</evidence>
<dbReference type="EnsemblPlants" id="AUR62034482-RA">
    <property type="protein sequence ID" value="AUR62034482-RA:cds"/>
    <property type="gene ID" value="AUR62034482"/>
</dbReference>
<evidence type="ECO:0000256" key="3">
    <source>
        <dbReference type="ARBA" id="ARBA00023239"/>
    </source>
</evidence>
<reference evidence="4" key="2">
    <citation type="submission" date="2021-03" db="UniProtKB">
        <authorList>
            <consortium name="EnsemblPlants"/>
        </authorList>
    </citation>
    <scope>IDENTIFICATION</scope>
</reference>
<dbReference type="PANTHER" id="PTHR31739">
    <property type="entry name" value="ENT-COPALYL DIPHOSPHATE SYNTHASE, CHLOROPLASTIC"/>
    <property type="match status" value="1"/>
</dbReference>
<evidence type="ECO:0000256" key="2">
    <source>
        <dbReference type="ARBA" id="ARBA00022842"/>
    </source>
</evidence>
<dbReference type="Gene3D" id="1.50.10.160">
    <property type="match status" value="1"/>
</dbReference>
<protein>
    <submittedName>
        <fullName evidence="4">Uncharacterized protein</fullName>
    </submittedName>
</protein>
<organism evidence="4 5">
    <name type="scientific">Chenopodium quinoa</name>
    <name type="common">Quinoa</name>
    <dbReference type="NCBI Taxonomy" id="63459"/>
    <lineage>
        <taxon>Eukaryota</taxon>
        <taxon>Viridiplantae</taxon>
        <taxon>Streptophyta</taxon>
        <taxon>Embryophyta</taxon>
        <taxon>Tracheophyta</taxon>
        <taxon>Spermatophyta</taxon>
        <taxon>Magnoliopsida</taxon>
        <taxon>eudicotyledons</taxon>
        <taxon>Gunneridae</taxon>
        <taxon>Pentapetalae</taxon>
        <taxon>Caryophyllales</taxon>
        <taxon>Chenopodiaceae</taxon>
        <taxon>Chenopodioideae</taxon>
        <taxon>Atripliceae</taxon>
        <taxon>Chenopodium</taxon>
    </lineage>
</organism>
<dbReference type="GO" id="GO:0010333">
    <property type="term" value="F:terpene synthase activity"/>
    <property type="evidence" value="ECO:0007669"/>
    <property type="project" value="InterPro"/>
</dbReference>
<sequence length="167" mass="18457">MSAFHIQFQSKATIAEEVVAVSQSLSIISKLYALLTENLPALVQCQVHESGLSKRGMGILLQISCTSNGEKMELRLHDGFWGVLDHRDSSLVKDSLSSTLACVLALKRWSVGEEQTTKGLDFIVSHFSSAMDEEQHSPIGFDVIFPSMIEKALNMEVNESSFGAFRY</sequence>
<evidence type="ECO:0000256" key="1">
    <source>
        <dbReference type="ARBA" id="ARBA00001946"/>
    </source>
</evidence>
<dbReference type="GO" id="GO:0009507">
    <property type="term" value="C:chloroplast"/>
    <property type="evidence" value="ECO:0007669"/>
    <property type="project" value="TreeGrafter"/>
</dbReference>